<keyword evidence="3" id="KW-1185">Reference proteome</keyword>
<dbReference type="EMBL" id="SRLO01000421">
    <property type="protein sequence ID" value="TNN56758.1"/>
    <property type="molecule type" value="Genomic_DNA"/>
</dbReference>
<dbReference type="AlphaFoldDB" id="A0A4Z2GSW5"/>
<feature type="region of interest" description="Disordered" evidence="1">
    <location>
        <begin position="1"/>
        <end position="65"/>
    </location>
</feature>
<dbReference type="Proteomes" id="UP000314294">
    <property type="component" value="Unassembled WGS sequence"/>
</dbReference>
<name>A0A4Z2GSW5_9TELE</name>
<sequence length="88" mass="9449">MSLFVEDPLILHAPRGRSETRRSRSPTEKPWTDGELSSDTPAAADGRGGSECFPPGAVSSRRRESMWIIGAESRHVEPRGGAACSNAV</sequence>
<evidence type="ECO:0000256" key="1">
    <source>
        <dbReference type="SAM" id="MobiDB-lite"/>
    </source>
</evidence>
<evidence type="ECO:0000313" key="2">
    <source>
        <dbReference type="EMBL" id="TNN56758.1"/>
    </source>
</evidence>
<gene>
    <name evidence="2" type="ORF">EYF80_033016</name>
</gene>
<reference evidence="2 3" key="1">
    <citation type="submission" date="2019-03" db="EMBL/GenBank/DDBJ databases">
        <title>First draft genome of Liparis tanakae, snailfish: a comprehensive survey of snailfish specific genes.</title>
        <authorList>
            <person name="Kim W."/>
            <person name="Song I."/>
            <person name="Jeong J.-H."/>
            <person name="Kim D."/>
            <person name="Kim S."/>
            <person name="Ryu S."/>
            <person name="Song J.Y."/>
            <person name="Lee S.K."/>
        </authorList>
    </citation>
    <scope>NUCLEOTIDE SEQUENCE [LARGE SCALE GENOMIC DNA]</scope>
    <source>
        <tissue evidence="2">Muscle</tissue>
    </source>
</reference>
<proteinExistence type="predicted"/>
<protein>
    <submittedName>
        <fullName evidence="2">Uncharacterized protein</fullName>
    </submittedName>
</protein>
<accession>A0A4Z2GSW5</accession>
<organism evidence="2 3">
    <name type="scientific">Liparis tanakae</name>
    <name type="common">Tanaka's snailfish</name>
    <dbReference type="NCBI Taxonomy" id="230148"/>
    <lineage>
        <taxon>Eukaryota</taxon>
        <taxon>Metazoa</taxon>
        <taxon>Chordata</taxon>
        <taxon>Craniata</taxon>
        <taxon>Vertebrata</taxon>
        <taxon>Euteleostomi</taxon>
        <taxon>Actinopterygii</taxon>
        <taxon>Neopterygii</taxon>
        <taxon>Teleostei</taxon>
        <taxon>Neoteleostei</taxon>
        <taxon>Acanthomorphata</taxon>
        <taxon>Eupercaria</taxon>
        <taxon>Perciformes</taxon>
        <taxon>Cottioidei</taxon>
        <taxon>Cottales</taxon>
        <taxon>Liparidae</taxon>
        <taxon>Liparis</taxon>
    </lineage>
</organism>
<evidence type="ECO:0000313" key="3">
    <source>
        <dbReference type="Proteomes" id="UP000314294"/>
    </source>
</evidence>
<feature type="compositionally biased region" description="Basic and acidic residues" evidence="1">
    <location>
        <begin position="16"/>
        <end position="32"/>
    </location>
</feature>
<comment type="caution">
    <text evidence="2">The sequence shown here is derived from an EMBL/GenBank/DDBJ whole genome shotgun (WGS) entry which is preliminary data.</text>
</comment>